<keyword evidence="3" id="KW-1003">Cell membrane</keyword>
<dbReference type="CDD" id="cd03254">
    <property type="entry name" value="ABCC_Glucan_exporter_like"/>
    <property type="match status" value="1"/>
</dbReference>
<proteinExistence type="predicted"/>
<dbReference type="GeneID" id="82203875"/>
<dbReference type="Pfam" id="PF00664">
    <property type="entry name" value="ABC_membrane"/>
    <property type="match status" value="1"/>
</dbReference>
<dbReference type="InterPro" id="IPR039421">
    <property type="entry name" value="Type_1_exporter"/>
</dbReference>
<sequence length="618" mass="68558">MNNRKQGLSRIFKLVWHNYKKLVVIVFVLILFSALANVYGSTFQKTLIDSYITPMMNQSNPNFQPLIAGIAKLALIYVLGILSTYIWNRLMITISLGTLNDIREDLFAHMESLPLRYFDTHAHGDIMSVYTNDTDTLRQLISQSVPQVVSSIVSIVMVVASMFMLGWQLALVTIAGALFMLFVARSITKRSGKYFRSQQKKLGAVNGYVEEMIEGARVVKVFSHEQQTIEGFEKINDDLCLASTKANTFANILMPVCMNLGYLSYVITATCGAFFAIHGMFGMSLGTIAAMLTLNRSFNQPIAQISQQINAVVMAGAGASRVFALMDEPSETDNGVVTMVRAKLEDGQWVESKEYTGKWCWRHPRPDGTTVMVPLEGDVVFDDVTFGYNPDKTVLHDINLYAKAGQKIAFVGATGAGKTTITNLINRFYDINKGQITYDGIDINLIKKNDLRKSLGIVLQDTQLFSGTVMDNIRFGKLEATDEECIAAAKLANADGFINHLENGYNTYLQAGGESLSQGQRQLLAIARAAVANPPVLILDEATSSIDTRTERLVQDGMDKLMEGRTVFVIAHRLSTIMNSDAIMVLDHGRIIERGNHDELIKKKGVYYQLYTGALEMD</sequence>
<protein>
    <submittedName>
        <fullName evidence="12">ABC transporter</fullName>
    </submittedName>
</protein>
<dbReference type="GO" id="GO:0005886">
    <property type="term" value="C:plasma membrane"/>
    <property type="evidence" value="ECO:0007669"/>
    <property type="project" value="UniProtKB-SubCell"/>
</dbReference>
<evidence type="ECO:0000259" key="10">
    <source>
        <dbReference type="PROSITE" id="PS50893"/>
    </source>
</evidence>
<feature type="transmembrane region" description="Helical" evidence="9">
    <location>
        <begin position="145"/>
        <end position="163"/>
    </location>
</feature>
<evidence type="ECO:0000256" key="3">
    <source>
        <dbReference type="ARBA" id="ARBA00022475"/>
    </source>
</evidence>
<evidence type="ECO:0000256" key="5">
    <source>
        <dbReference type="ARBA" id="ARBA00022741"/>
    </source>
</evidence>
<name>A0A1U7NCX0_9FIRM</name>
<dbReference type="GO" id="GO:0016887">
    <property type="term" value="F:ATP hydrolysis activity"/>
    <property type="evidence" value="ECO:0007669"/>
    <property type="project" value="InterPro"/>
</dbReference>
<evidence type="ECO:0000256" key="4">
    <source>
        <dbReference type="ARBA" id="ARBA00022692"/>
    </source>
</evidence>
<comment type="caution">
    <text evidence="12">The sequence shown here is derived from an EMBL/GenBank/DDBJ whole genome shotgun (WGS) entry which is preliminary data.</text>
</comment>
<dbReference type="Proteomes" id="UP000186341">
    <property type="component" value="Unassembled WGS sequence"/>
</dbReference>
<dbReference type="GO" id="GO:0005524">
    <property type="term" value="F:ATP binding"/>
    <property type="evidence" value="ECO:0007669"/>
    <property type="project" value="UniProtKB-KW"/>
</dbReference>
<reference evidence="12 13" key="1">
    <citation type="submission" date="2016-11" db="EMBL/GenBank/DDBJ databases">
        <title>Description of two novel members of the family Erysipelotrichaceae: Ileibacterium lipovorans gen. nov., sp. nov. and Dubosiella newyorkensis, gen. nov., sp. nov.</title>
        <authorList>
            <person name="Cox L.M."/>
            <person name="Sohn J."/>
            <person name="Tyrrell K.L."/>
            <person name="Citron D.M."/>
            <person name="Lawson P.A."/>
            <person name="Patel N.B."/>
            <person name="Iizumi T."/>
            <person name="Perez-Perez G.I."/>
            <person name="Goldstein E.J."/>
            <person name="Blaser M.J."/>
        </authorList>
    </citation>
    <scope>NUCLEOTIDE SEQUENCE [LARGE SCALE GENOMIC DNA]</scope>
    <source>
        <strain evidence="12 13">NYU-BL-A3</strain>
    </source>
</reference>
<comment type="subcellular location">
    <subcellularLocation>
        <location evidence="1">Cell membrane</location>
        <topology evidence="1">Multi-pass membrane protein</topology>
    </subcellularLocation>
</comment>
<dbReference type="SUPFAM" id="SSF90123">
    <property type="entry name" value="ABC transporter transmembrane region"/>
    <property type="match status" value="1"/>
</dbReference>
<feature type="transmembrane region" description="Helical" evidence="9">
    <location>
        <begin position="169"/>
        <end position="188"/>
    </location>
</feature>
<dbReference type="SMART" id="SM00382">
    <property type="entry name" value="AAA"/>
    <property type="match status" value="1"/>
</dbReference>
<dbReference type="InterPro" id="IPR003593">
    <property type="entry name" value="AAA+_ATPase"/>
</dbReference>
<dbReference type="FunFam" id="3.40.50.300:FF:000287">
    <property type="entry name" value="Multidrug ABC transporter ATP-binding protein"/>
    <property type="match status" value="1"/>
</dbReference>
<feature type="domain" description="ABC transmembrane type-1" evidence="11">
    <location>
        <begin position="24"/>
        <end position="314"/>
    </location>
</feature>
<evidence type="ECO:0000256" key="9">
    <source>
        <dbReference type="SAM" id="Phobius"/>
    </source>
</evidence>
<evidence type="ECO:0000256" key="6">
    <source>
        <dbReference type="ARBA" id="ARBA00022840"/>
    </source>
</evidence>
<dbReference type="InterPro" id="IPR011527">
    <property type="entry name" value="ABC1_TM_dom"/>
</dbReference>
<dbReference type="InterPro" id="IPR036640">
    <property type="entry name" value="ABC1_TM_sf"/>
</dbReference>
<dbReference type="PROSITE" id="PS50893">
    <property type="entry name" value="ABC_TRANSPORTER_2"/>
    <property type="match status" value="1"/>
</dbReference>
<evidence type="ECO:0000313" key="12">
    <source>
        <dbReference type="EMBL" id="OLU36659.1"/>
    </source>
</evidence>
<keyword evidence="4 9" id="KW-0812">Transmembrane</keyword>
<keyword evidence="8 9" id="KW-0472">Membrane</keyword>
<dbReference type="PROSITE" id="PS00211">
    <property type="entry name" value="ABC_TRANSPORTER_1"/>
    <property type="match status" value="1"/>
</dbReference>
<keyword evidence="2" id="KW-0813">Transport</keyword>
<evidence type="ECO:0000256" key="2">
    <source>
        <dbReference type="ARBA" id="ARBA00022448"/>
    </source>
</evidence>
<keyword evidence="6" id="KW-0067">ATP-binding</keyword>
<dbReference type="RefSeq" id="WP_075821021.1">
    <property type="nucleotide sequence ID" value="NZ_CAJUTZ010000036.1"/>
</dbReference>
<dbReference type="SUPFAM" id="SSF52540">
    <property type="entry name" value="P-loop containing nucleoside triphosphate hydrolases"/>
    <property type="match status" value="1"/>
</dbReference>
<organism evidence="12 13">
    <name type="scientific">Ileibacterium valens</name>
    <dbReference type="NCBI Taxonomy" id="1862668"/>
    <lineage>
        <taxon>Bacteria</taxon>
        <taxon>Bacillati</taxon>
        <taxon>Bacillota</taxon>
        <taxon>Erysipelotrichia</taxon>
        <taxon>Erysipelotrichales</taxon>
        <taxon>Erysipelotrichaceae</taxon>
        <taxon>Ileibacterium</taxon>
    </lineage>
</organism>
<dbReference type="PANTHER" id="PTHR24221:SF499">
    <property type="entry name" value="FATTY ACID ABC TRANSPORTER ATP-BINDING_PERMEASE PROTEIN"/>
    <property type="match status" value="1"/>
</dbReference>
<feature type="domain" description="ABC transporter" evidence="10">
    <location>
        <begin position="379"/>
        <end position="613"/>
    </location>
</feature>
<evidence type="ECO:0000259" key="11">
    <source>
        <dbReference type="PROSITE" id="PS50929"/>
    </source>
</evidence>
<accession>A0A1U7NCX0</accession>
<dbReference type="FunFam" id="1.20.1560.10:FF:000011">
    <property type="entry name" value="Multidrug ABC transporter ATP-binding protein"/>
    <property type="match status" value="1"/>
</dbReference>
<feature type="transmembrane region" description="Helical" evidence="9">
    <location>
        <begin position="262"/>
        <end position="292"/>
    </location>
</feature>
<evidence type="ECO:0000256" key="7">
    <source>
        <dbReference type="ARBA" id="ARBA00022989"/>
    </source>
</evidence>
<dbReference type="InterPro" id="IPR003439">
    <property type="entry name" value="ABC_transporter-like_ATP-bd"/>
</dbReference>
<keyword evidence="13" id="KW-1185">Reference proteome</keyword>
<dbReference type="OrthoDB" id="9762778at2"/>
<dbReference type="AlphaFoldDB" id="A0A1U7NCX0"/>
<dbReference type="Pfam" id="PF00005">
    <property type="entry name" value="ABC_tran"/>
    <property type="match status" value="1"/>
</dbReference>
<dbReference type="PROSITE" id="PS50929">
    <property type="entry name" value="ABC_TM1F"/>
    <property type="match status" value="1"/>
</dbReference>
<dbReference type="Gene3D" id="3.40.50.300">
    <property type="entry name" value="P-loop containing nucleotide triphosphate hydrolases"/>
    <property type="match status" value="1"/>
</dbReference>
<dbReference type="PANTHER" id="PTHR24221">
    <property type="entry name" value="ATP-BINDING CASSETTE SUB-FAMILY B"/>
    <property type="match status" value="1"/>
</dbReference>
<keyword evidence="7 9" id="KW-1133">Transmembrane helix</keyword>
<dbReference type="Gene3D" id="1.20.1560.10">
    <property type="entry name" value="ABC transporter type 1, transmembrane domain"/>
    <property type="match status" value="1"/>
</dbReference>
<evidence type="ECO:0000256" key="1">
    <source>
        <dbReference type="ARBA" id="ARBA00004651"/>
    </source>
</evidence>
<evidence type="ECO:0000256" key="8">
    <source>
        <dbReference type="ARBA" id="ARBA00023136"/>
    </source>
</evidence>
<dbReference type="InterPro" id="IPR017871">
    <property type="entry name" value="ABC_transporter-like_CS"/>
</dbReference>
<gene>
    <name evidence="12" type="ORF">BO222_12110</name>
</gene>
<dbReference type="CDD" id="cd18547">
    <property type="entry name" value="ABC_6TM_Tm288_like"/>
    <property type="match status" value="1"/>
</dbReference>
<evidence type="ECO:0000313" key="13">
    <source>
        <dbReference type="Proteomes" id="UP000186341"/>
    </source>
</evidence>
<dbReference type="EMBL" id="MPJW01000262">
    <property type="protein sequence ID" value="OLU36659.1"/>
    <property type="molecule type" value="Genomic_DNA"/>
</dbReference>
<dbReference type="GO" id="GO:0140359">
    <property type="term" value="F:ABC-type transporter activity"/>
    <property type="evidence" value="ECO:0007669"/>
    <property type="project" value="InterPro"/>
</dbReference>
<feature type="transmembrane region" description="Helical" evidence="9">
    <location>
        <begin position="64"/>
        <end position="87"/>
    </location>
</feature>
<dbReference type="InterPro" id="IPR027417">
    <property type="entry name" value="P-loop_NTPase"/>
</dbReference>
<keyword evidence="5" id="KW-0547">Nucleotide-binding</keyword>